<sequence>MSVKTTNNYNLNKNHYTTSHSVQSNNLSKNVSAQSISQSHYIAAKNNTKSIASPNNFYKVSTTSTVIGSVKSTQPNQQISISIKTNNSNNTSNHTIKAADRPELVITKYDPKKHSNVQNSNKSFKDQKGIKANLSVNAENTVIEKHLKLGVFEIDYSLSENFKNEKTLVIKKGKSYSTTEGELTVGKDGVKGSINMGNLSGEIIDKNKTGVKLTTAKSKIIGITFEAGAGVEKGKAYAKLTLSKEQTSTTPEIQQEIKASVDYDKLKKTGKKIGEAMGRAAAIAGGVAYSLTVEGYVEGWKKEGIKGVVKELGKDAASIILTRGAGKILKGVKVLRKAPKLAH</sequence>
<dbReference type="Proteomes" id="UP001164909">
    <property type="component" value="Chromosome"/>
</dbReference>
<accession>A0ABY7BMR7</accession>
<evidence type="ECO:0000313" key="3">
    <source>
        <dbReference type="Proteomes" id="UP001164909"/>
    </source>
</evidence>
<evidence type="ECO:0000313" key="2">
    <source>
        <dbReference type="EMBL" id="WAM33703.1"/>
    </source>
</evidence>
<reference evidence="2" key="1">
    <citation type="submission" date="2022-12" db="EMBL/GenBank/DDBJ databases">
        <authorList>
            <person name="Bing R.G."/>
            <person name="Willard D.J."/>
            <person name="Manesh M.J.H."/>
            <person name="Laemthong T."/>
            <person name="Crosby J.R."/>
            <person name="Kelly R.M."/>
        </authorList>
    </citation>
    <scope>NUCLEOTIDE SEQUENCE</scope>
    <source>
        <strain evidence="2">DSM 8990</strain>
    </source>
</reference>
<gene>
    <name evidence="2" type="ORF">OTK00_002235</name>
</gene>
<evidence type="ECO:0000256" key="1">
    <source>
        <dbReference type="SAM" id="MobiDB-lite"/>
    </source>
</evidence>
<dbReference type="RefSeq" id="WP_045168772.1">
    <property type="nucleotide sequence ID" value="NZ_CP113865.1"/>
</dbReference>
<feature type="region of interest" description="Disordered" evidence="1">
    <location>
        <begin position="1"/>
        <end position="21"/>
    </location>
</feature>
<protein>
    <submittedName>
        <fullName evidence="2">Uncharacterized protein</fullName>
    </submittedName>
</protein>
<keyword evidence="3" id="KW-1185">Reference proteome</keyword>
<organism evidence="2 3">
    <name type="scientific">Caldicellulosiruptor morganii</name>
    <dbReference type="NCBI Taxonomy" id="1387555"/>
    <lineage>
        <taxon>Bacteria</taxon>
        <taxon>Bacillati</taxon>
        <taxon>Bacillota</taxon>
        <taxon>Bacillota incertae sedis</taxon>
        <taxon>Caldicellulosiruptorales</taxon>
        <taxon>Caldicellulosiruptoraceae</taxon>
        <taxon>Caldicellulosiruptor</taxon>
    </lineage>
</organism>
<proteinExistence type="predicted"/>
<dbReference type="EMBL" id="CP113865">
    <property type="protein sequence ID" value="WAM33703.1"/>
    <property type="molecule type" value="Genomic_DNA"/>
</dbReference>
<name>A0ABY7BMR7_9FIRM</name>